<protein>
    <recommendedName>
        <fullName evidence="2">SPW repeat-containing integral membrane domain-containing protein</fullName>
    </recommendedName>
</protein>
<keyword evidence="1" id="KW-0812">Transmembrane</keyword>
<dbReference type="InterPro" id="IPR005530">
    <property type="entry name" value="SPW"/>
</dbReference>
<proteinExistence type="predicted"/>
<reference evidence="3 4" key="1">
    <citation type="submission" date="2020-02" db="EMBL/GenBank/DDBJ databases">
        <title>Genome sequence of strain CCNWXJ40-4.</title>
        <authorList>
            <person name="Gao J."/>
            <person name="Sun J."/>
        </authorList>
    </citation>
    <scope>NUCLEOTIDE SEQUENCE [LARGE SCALE GENOMIC DNA]</scope>
    <source>
        <strain evidence="3 4">CCNWXJ 40-4</strain>
    </source>
</reference>
<evidence type="ECO:0000259" key="2">
    <source>
        <dbReference type="Pfam" id="PF03779"/>
    </source>
</evidence>
<feature type="transmembrane region" description="Helical" evidence="1">
    <location>
        <begin position="20"/>
        <end position="36"/>
    </location>
</feature>
<keyword evidence="1" id="KW-0472">Membrane</keyword>
<keyword evidence="1" id="KW-1133">Transmembrane helix</keyword>
<dbReference type="AlphaFoldDB" id="A0A6G4WEI1"/>
<feature type="domain" description="SPW repeat-containing integral membrane" evidence="2">
    <location>
        <begin position="17"/>
        <end position="110"/>
    </location>
</feature>
<evidence type="ECO:0000256" key="1">
    <source>
        <dbReference type="SAM" id="Phobius"/>
    </source>
</evidence>
<name>A0A6G4WEI1_9HYPH</name>
<dbReference type="Pfam" id="PF03779">
    <property type="entry name" value="SPW"/>
    <property type="match status" value="1"/>
</dbReference>
<sequence>MATLNRTGWGLIEHRRWEDIATMILGAAILVSPMFGETTGNTTMVAVTAIVGAAIVILGGLEQIFLRRWEEFLLLLGGVWMMSSPFVLDYAGTLRNWHIALGAAVAVLALLEIWQDRNRDLEA</sequence>
<feature type="transmembrane region" description="Helical" evidence="1">
    <location>
        <begin position="97"/>
        <end position="114"/>
    </location>
</feature>
<keyword evidence="4" id="KW-1185">Reference proteome</keyword>
<accession>A0A6G4WEI1</accession>
<feature type="transmembrane region" description="Helical" evidence="1">
    <location>
        <begin position="73"/>
        <end position="91"/>
    </location>
</feature>
<gene>
    <name evidence="3" type="ORF">G6N73_15855</name>
</gene>
<dbReference type="Proteomes" id="UP001642900">
    <property type="component" value="Unassembled WGS sequence"/>
</dbReference>
<evidence type="ECO:0000313" key="3">
    <source>
        <dbReference type="EMBL" id="NGO52636.1"/>
    </source>
</evidence>
<dbReference type="EMBL" id="JAAKZF010000020">
    <property type="protein sequence ID" value="NGO52636.1"/>
    <property type="molecule type" value="Genomic_DNA"/>
</dbReference>
<feature type="transmembrane region" description="Helical" evidence="1">
    <location>
        <begin position="42"/>
        <end position="61"/>
    </location>
</feature>
<evidence type="ECO:0000313" key="4">
    <source>
        <dbReference type="Proteomes" id="UP001642900"/>
    </source>
</evidence>
<dbReference type="RefSeq" id="WP_165029212.1">
    <property type="nucleotide sequence ID" value="NZ_JAAKZF010000020.1"/>
</dbReference>
<organism evidence="3 4">
    <name type="scientific">Allomesorhizobium camelthorni</name>
    <dbReference type="NCBI Taxonomy" id="475069"/>
    <lineage>
        <taxon>Bacteria</taxon>
        <taxon>Pseudomonadati</taxon>
        <taxon>Pseudomonadota</taxon>
        <taxon>Alphaproteobacteria</taxon>
        <taxon>Hyphomicrobiales</taxon>
        <taxon>Phyllobacteriaceae</taxon>
        <taxon>Allomesorhizobium</taxon>
    </lineage>
</organism>
<comment type="caution">
    <text evidence="3">The sequence shown here is derived from an EMBL/GenBank/DDBJ whole genome shotgun (WGS) entry which is preliminary data.</text>
</comment>